<comment type="caution">
    <text evidence="1">The sequence shown here is derived from an EMBL/GenBank/DDBJ whole genome shotgun (WGS) entry which is preliminary data.</text>
</comment>
<dbReference type="EMBL" id="QWDM01000009">
    <property type="protein sequence ID" value="RUT69474.1"/>
    <property type="molecule type" value="Genomic_DNA"/>
</dbReference>
<accession>A0A434A597</accession>
<evidence type="ECO:0000313" key="2">
    <source>
        <dbReference type="Proteomes" id="UP000288102"/>
    </source>
</evidence>
<dbReference type="AlphaFoldDB" id="A0A434A597"/>
<sequence length="185" mass="21329">MLIACKQDKIISKAVSYKKQEIQKSKDQSVSSLSNKDFSLQIVTRFSTDTLNVIDYKEDRYSSPIITFQKLLFYNKNLLVKEHKLPLKNINKRTISGKILSATETPIYKMCLFNNSDQHFYIVHGSDYCSGSHCPEFIGIYSMKGDAIYEGFSNEKKTFLLKKVVIKNRIDLNKLSNCVNVDIYK</sequence>
<dbReference type="Proteomes" id="UP000288102">
    <property type="component" value="Unassembled WGS sequence"/>
</dbReference>
<proteinExistence type="predicted"/>
<name>A0A434A597_9FLAO</name>
<organism evidence="1 2">
    <name type="scientific">Flavobacterium cupreum</name>
    <dbReference type="NCBI Taxonomy" id="2133766"/>
    <lineage>
        <taxon>Bacteria</taxon>
        <taxon>Pseudomonadati</taxon>
        <taxon>Bacteroidota</taxon>
        <taxon>Flavobacteriia</taxon>
        <taxon>Flavobacteriales</taxon>
        <taxon>Flavobacteriaceae</taxon>
        <taxon>Flavobacterium</taxon>
    </lineage>
</organism>
<evidence type="ECO:0000313" key="1">
    <source>
        <dbReference type="EMBL" id="RUT69474.1"/>
    </source>
</evidence>
<gene>
    <name evidence="1" type="ORF">D0817_14930</name>
</gene>
<reference evidence="2" key="1">
    <citation type="journal article" date="2019" name="Syst. Appl. Microbiol.">
        <title>Flavobacterium circumlabens sp. nov. and Flavobacterium cupreum sp. nov., two psychrotrophic species isolated from Antarctic environmental samples.</title>
        <authorList>
            <person name="Kralova S."/>
            <person name="Busse H.-J."/>
            <person name="Svec P."/>
            <person name="Maslanova I."/>
            <person name="Stankova E."/>
            <person name="Bartak M."/>
            <person name="Sedlacek I."/>
        </authorList>
    </citation>
    <scope>NUCLEOTIDE SEQUENCE [LARGE SCALE GENOMIC DNA]</scope>
    <source>
        <strain evidence="2">CCM 8825</strain>
    </source>
</reference>
<protein>
    <submittedName>
        <fullName evidence="1">Uncharacterized protein</fullName>
    </submittedName>
</protein>
<keyword evidence="2" id="KW-1185">Reference proteome</keyword>